<accession>U1YB22</accession>
<organism evidence="5 6">
    <name type="scientific">Aneurinibacillus aneurinilyticus ATCC 12856</name>
    <dbReference type="NCBI Taxonomy" id="649747"/>
    <lineage>
        <taxon>Bacteria</taxon>
        <taxon>Bacillati</taxon>
        <taxon>Bacillota</taxon>
        <taxon>Bacilli</taxon>
        <taxon>Bacillales</taxon>
        <taxon>Paenibacillaceae</taxon>
        <taxon>Aneurinibacillus group</taxon>
        <taxon>Aneurinibacillus</taxon>
    </lineage>
</organism>
<dbReference type="Gene3D" id="1.10.10.10">
    <property type="entry name" value="Winged helix-like DNA-binding domain superfamily/Winged helix DNA-binding domain"/>
    <property type="match status" value="1"/>
</dbReference>
<dbReference type="STRING" id="649747.HMPREF0083_03915"/>
<keyword evidence="4" id="KW-0804">Transcription</keyword>
<dbReference type="Gene3D" id="1.10.4040.10">
    <property type="entry name" value="Penicillinase repressor domain"/>
    <property type="match status" value="1"/>
</dbReference>
<dbReference type="PATRIC" id="fig|649747.3.peg.3557"/>
<dbReference type="AlphaFoldDB" id="U1YB22"/>
<evidence type="ECO:0000313" key="6">
    <source>
        <dbReference type="Proteomes" id="UP000016511"/>
    </source>
</evidence>
<comment type="caution">
    <text evidence="5">The sequence shown here is derived from an EMBL/GenBank/DDBJ whole genome shotgun (WGS) entry which is preliminary data.</text>
</comment>
<gene>
    <name evidence="5" type="ORF">HMPREF0083_03915</name>
</gene>
<dbReference type="eggNOG" id="COG3682">
    <property type="taxonomic scope" value="Bacteria"/>
</dbReference>
<dbReference type="InterPro" id="IPR005650">
    <property type="entry name" value="BlaI_family"/>
</dbReference>
<dbReference type="Proteomes" id="UP000016511">
    <property type="component" value="Unassembled WGS sequence"/>
</dbReference>
<protein>
    <submittedName>
        <fullName evidence="5">Transcriptional regulator, BlaI/MecI/CopY family</fullName>
    </submittedName>
</protein>
<evidence type="ECO:0000313" key="5">
    <source>
        <dbReference type="EMBL" id="ERI08006.1"/>
    </source>
</evidence>
<reference evidence="5 6" key="1">
    <citation type="submission" date="2013-08" db="EMBL/GenBank/DDBJ databases">
        <authorList>
            <person name="Weinstock G."/>
            <person name="Sodergren E."/>
            <person name="Wylie T."/>
            <person name="Fulton L."/>
            <person name="Fulton R."/>
            <person name="Fronick C."/>
            <person name="O'Laughlin M."/>
            <person name="Godfrey J."/>
            <person name="Miner T."/>
            <person name="Herter B."/>
            <person name="Appelbaum E."/>
            <person name="Cordes M."/>
            <person name="Lek S."/>
            <person name="Wollam A."/>
            <person name="Pepin K.H."/>
            <person name="Palsikar V.B."/>
            <person name="Mitreva M."/>
            <person name="Wilson R.K."/>
        </authorList>
    </citation>
    <scope>NUCLEOTIDE SEQUENCE [LARGE SCALE GENOMIC DNA]</scope>
    <source>
        <strain evidence="5 6">ATCC 12856</strain>
    </source>
</reference>
<sequence length="152" mass="17910">MITKVIQKRERRQQGIMKNLPKISEAEWEVMKILWSKSPQTANEVIDALEGQKEWKPKTVRTLISRLLQKKVISYHQETNKTYLYYPLVSQDDYLQVETQSFLKRLYGGALKPLLVNFLQEQKLSSEEINELKRILDDKAETDRAKDRSKKG</sequence>
<dbReference type="InterPro" id="IPR036388">
    <property type="entry name" value="WH-like_DNA-bd_sf"/>
</dbReference>
<dbReference type="EMBL" id="AWSJ01000235">
    <property type="protein sequence ID" value="ERI08006.1"/>
    <property type="molecule type" value="Genomic_DNA"/>
</dbReference>
<dbReference type="PIRSF" id="PIRSF019455">
    <property type="entry name" value="CopR_AtkY"/>
    <property type="match status" value="1"/>
</dbReference>
<proteinExistence type="inferred from homology"/>
<evidence type="ECO:0000256" key="2">
    <source>
        <dbReference type="ARBA" id="ARBA00023015"/>
    </source>
</evidence>
<dbReference type="GO" id="GO:0045892">
    <property type="term" value="P:negative regulation of DNA-templated transcription"/>
    <property type="evidence" value="ECO:0007669"/>
    <property type="project" value="InterPro"/>
</dbReference>
<dbReference type="GO" id="GO:0003677">
    <property type="term" value="F:DNA binding"/>
    <property type="evidence" value="ECO:0007669"/>
    <property type="project" value="UniProtKB-KW"/>
</dbReference>
<evidence type="ECO:0000256" key="1">
    <source>
        <dbReference type="ARBA" id="ARBA00011046"/>
    </source>
</evidence>
<keyword evidence="3" id="KW-0238">DNA-binding</keyword>
<dbReference type="SUPFAM" id="SSF46785">
    <property type="entry name" value="Winged helix' DNA-binding domain"/>
    <property type="match status" value="1"/>
</dbReference>
<comment type="similarity">
    <text evidence="1">Belongs to the BlaI transcriptional regulatory family.</text>
</comment>
<dbReference type="InterPro" id="IPR036390">
    <property type="entry name" value="WH_DNA-bd_sf"/>
</dbReference>
<evidence type="ECO:0000256" key="4">
    <source>
        <dbReference type="ARBA" id="ARBA00023163"/>
    </source>
</evidence>
<keyword evidence="6" id="KW-1185">Reference proteome</keyword>
<dbReference type="HOGENOM" id="CLU_119090_2_1_9"/>
<name>U1YB22_ANEAE</name>
<dbReference type="Pfam" id="PF03965">
    <property type="entry name" value="Penicillinase_R"/>
    <property type="match status" value="1"/>
</dbReference>
<evidence type="ECO:0000256" key="3">
    <source>
        <dbReference type="ARBA" id="ARBA00023125"/>
    </source>
</evidence>
<keyword evidence="2" id="KW-0805">Transcription regulation</keyword>